<feature type="binding site" evidence="11">
    <location>
        <position position="52"/>
    </location>
    <ligand>
        <name>Zn(2+)</name>
        <dbReference type="ChEBI" id="CHEBI:29105"/>
        <label>1</label>
    </ligand>
</feature>
<dbReference type="Pfam" id="PF00856">
    <property type="entry name" value="SET"/>
    <property type="match status" value="1"/>
</dbReference>
<evidence type="ECO:0000256" key="2">
    <source>
        <dbReference type="ARBA" id="ARBA00004286"/>
    </source>
</evidence>
<keyword evidence="10" id="KW-0539">Nucleus</keyword>
<feature type="binding site" evidence="11">
    <location>
        <position position="195"/>
    </location>
    <ligand>
        <name>Zn(2+)</name>
        <dbReference type="ChEBI" id="CHEBI:29105"/>
        <label>4</label>
    </ligand>
</feature>
<evidence type="ECO:0000256" key="7">
    <source>
        <dbReference type="ARBA" id="ARBA00022723"/>
    </source>
</evidence>
<evidence type="ECO:0000259" key="12">
    <source>
        <dbReference type="PROSITE" id="PS50280"/>
    </source>
</evidence>
<dbReference type="SMART" id="SM00317">
    <property type="entry name" value="SET"/>
    <property type="match status" value="1"/>
</dbReference>
<accession>A0A4P9XMG0</accession>
<dbReference type="InterPro" id="IPR011381">
    <property type="entry name" value="H3-K9_MeTrfase_SUV39H1/2-like"/>
</dbReference>
<protein>
    <recommendedName>
        <fullName evidence="16">SET domain-containing protein</fullName>
    </recommendedName>
</protein>
<dbReference type="Gene3D" id="2.170.270.10">
    <property type="entry name" value="SET domain"/>
    <property type="match status" value="1"/>
</dbReference>
<feature type="non-terminal residue" evidence="14">
    <location>
        <position position="1"/>
    </location>
</feature>
<keyword evidence="5" id="KW-0808">Transferase</keyword>
<dbReference type="STRING" id="78915.A0A4P9XMG0"/>
<reference evidence="15" key="1">
    <citation type="journal article" date="2018" name="Nat. Microbiol.">
        <title>Leveraging single-cell genomics to expand the fungal tree of life.</title>
        <authorList>
            <person name="Ahrendt S.R."/>
            <person name="Quandt C.A."/>
            <person name="Ciobanu D."/>
            <person name="Clum A."/>
            <person name="Salamov A."/>
            <person name="Andreopoulos B."/>
            <person name="Cheng J.F."/>
            <person name="Woyke T."/>
            <person name="Pelin A."/>
            <person name="Henrissat B."/>
            <person name="Reynolds N.K."/>
            <person name="Benny G.L."/>
            <person name="Smith M.E."/>
            <person name="James T.Y."/>
            <person name="Grigoriev I.V."/>
        </authorList>
    </citation>
    <scope>NUCLEOTIDE SEQUENCE [LARGE SCALE GENOMIC DNA]</scope>
    <source>
        <strain evidence="15">RSA 1356</strain>
    </source>
</reference>
<evidence type="ECO:0000256" key="9">
    <source>
        <dbReference type="ARBA" id="ARBA00022853"/>
    </source>
</evidence>
<evidence type="ECO:0000256" key="8">
    <source>
        <dbReference type="ARBA" id="ARBA00022833"/>
    </source>
</evidence>
<evidence type="ECO:0000256" key="6">
    <source>
        <dbReference type="ARBA" id="ARBA00022691"/>
    </source>
</evidence>
<feature type="binding site" evidence="11">
    <location>
        <position position="62"/>
    </location>
    <ligand>
        <name>Zn(2+)</name>
        <dbReference type="ChEBI" id="CHEBI:29105"/>
        <label>2</label>
    </ligand>
</feature>
<feature type="domain" description="SET" evidence="12">
    <location>
        <begin position="110"/>
        <end position="235"/>
    </location>
</feature>
<evidence type="ECO:0000256" key="10">
    <source>
        <dbReference type="ARBA" id="ARBA00023242"/>
    </source>
</evidence>
<dbReference type="PROSITE" id="PS50867">
    <property type="entry name" value="PRE_SET"/>
    <property type="match status" value="1"/>
</dbReference>
<comment type="subcellular location">
    <subcellularLocation>
        <location evidence="2">Chromosome</location>
    </subcellularLocation>
    <subcellularLocation>
        <location evidence="1">Nucleus</location>
    </subcellularLocation>
</comment>
<dbReference type="GO" id="GO:0032259">
    <property type="term" value="P:methylation"/>
    <property type="evidence" value="ECO:0007669"/>
    <property type="project" value="UniProtKB-KW"/>
</dbReference>
<feature type="binding site" evidence="11">
    <location>
        <position position="60"/>
    </location>
    <ligand>
        <name>Zn(2+)</name>
        <dbReference type="ChEBI" id="CHEBI:29105"/>
        <label>1</label>
    </ligand>
</feature>
<evidence type="ECO:0000256" key="11">
    <source>
        <dbReference type="PIRSR" id="PIRSR009343-2"/>
    </source>
</evidence>
<dbReference type="InterPro" id="IPR050973">
    <property type="entry name" value="H3K9_Histone-Lys_N-MTase"/>
</dbReference>
<feature type="binding site" evidence="11">
    <location>
        <position position="93"/>
    </location>
    <ligand>
        <name>Zn(2+)</name>
        <dbReference type="ChEBI" id="CHEBI:29105"/>
        <label>2</label>
    </ligand>
</feature>
<dbReference type="PROSITE" id="PS50280">
    <property type="entry name" value="SET"/>
    <property type="match status" value="1"/>
</dbReference>
<keyword evidence="7 11" id="KW-0479">Metal-binding</keyword>
<feature type="binding site" evidence="11">
    <location>
        <position position="46"/>
    </location>
    <ligand>
        <name>Zn(2+)</name>
        <dbReference type="ChEBI" id="CHEBI:29105"/>
        <label>2</label>
    </ligand>
</feature>
<keyword evidence="3" id="KW-0158">Chromosome</keyword>
<feature type="binding site" evidence="11">
    <location>
        <position position="89"/>
    </location>
    <ligand>
        <name>Zn(2+)</name>
        <dbReference type="ChEBI" id="CHEBI:29105"/>
        <label>2</label>
    </ligand>
</feature>
<evidence type="ECO:0000256" key="3">
    <source>
        <dbReference type="ARBA" id="ARBA00022454"/>
    </source>
</evidence>
<evidence type="ECO:0000256" key="4">
    <source>
        <dbReference type="ARBA" id="ARBA00022603"/>
    </source>
</evidence>
<feature type="binding site" evidence="11">
    <location>
        <position position="99"/>
    </location>
    <ligand>
        <name>Zn(2+)</name>
        <dbReference type="ChEBI" id="CHEBI:29105"/>
        <label>3</label>
    </ligand>
</feature>
<evidence type="ECO:0000313" key="14">
    <source>
        <dbReference type="EMBL" id="RKP07107.1"/>
    </source>
</evidence>
<feature type="domain" description="Pre-SET" evidence="13">
    <location>
        <begin position="44"/>
        <end position="107"/>
    </location>
</feature>
<dbReference type="InterPro" id="IPR007728">
    <property type="entry name" value="Pre-SET_dom"/>
</dbReference>
<feature type="binding site" evidence="11">
    <location>
        <position position="95"/>
    </location>
    <ligand>
        <name>Zn(2+)</name>
        <dbReference type="ChEBI" id="CHEBI:29105"/>
        <label>3</label>
    </ligand>
</feature>
<evidence type="ECO:0000256" key="5">
    <source>
        <dbReference type="ARBA" id="ARBA00022679"/>
    </source>
</evidence>
<organism evidence="14 15">
    <name type="scientific">Thamnocephalis sphaerospora</name>
    <dbReference type="NCBI Taxonomy" id="78915"/>
    <lineage>
        <taxon>Eukaryota</taxon>
        <taxon>Fungi</taxon>
        <taxon>Fungi incertae sedis</taxon>
        <taxon>Zoopagomycota</taxon>
        <taxon>Zoopagomycotina</taxon>
        <taxon>Zoopagomycetes</taxon>
        <taxon>Zoopagales</taxon>
        <taxon>Sigmoideomycetaceae</taxon>
        <taxon>Thamnocephalis</taxon>
    </lineage>
</organism>
<dbReference type="AlphaFoldDB" id="A0A4P9XMG0"/>
<keyword evidence="4" id="KW-0489">Methyltransferase</keyword>
<keyword evidence="15" id="KW-1185">Reference proteome</keyword>
<dbReference type="InterPro" id="IPR001214">
    <property type="entry name" value="SET_dom"/>
</dbReference>
<feature type="non-terminal residue" evidence="14">
    <location>
        <position position="236"/>
    </location>
</feature>
<dbReference type="SMART" id="SM00468">
    <property type="entry name" value="PreSET"/>
    <property type="match status" value="1"/>
</dbReference>
<dbReference type="SUPFAM" id="SSF82199">
    <property type="entry name" value="SET domain"/>
    <property type="match status" value="1"/>
</dbReference>
<dbReference type="PIRSF" id="PIRSF009343">
    <property type="entry name" value="SUV39_SET"/>
    <property type="match status" value="1"/>
</dbReference>
<dbReference type="EMBL" id="KZ992765">
    <property type="protein sequence ID" value="RKP07107.1"/>
    <property type="molecule type" value="Genomic_DNA"/>
</dbReference>
<keyword evidence="9" id="KW-0156">Chromatin regulator</keyword>
<feature type="binding site" evidence="11">
    <location>
        <position position="48"/>
    </location>
    <ligand>
        <name>Zn(2+)</name>
        <dbReference type="ChEBI" id="CHEBI:29105"/>
        <label>1</label>
    </ligand>
</feature>
<dbReference type="Pfam" id="PF05033">
    <property type="entry name" value="Pre-SET"/>
    <property type="match status" value="1"/>
</dbReference>
<feature type="binding site" evidence="11">
    <location>
        <position position="46"/>
    </location>
    <ligand>
        <name>Zn(2+)</name>
        <dbReference type="ChEBI" id="CHEBI:29105"/>
        <label>1</label>
    </ligand>
</feature>
<dbReference type="InterPro" id="IPR046341">
    <property type="entry name" value="SET_dom_sf"/>
</dbReference>
<dbReference type="PANTHER" id="PTHR46223:SF4">
    <property type="entry name" value="HISTONE-LYSINE N-METHYLTRANSFERASE-RELATED"/>
    <property type="match status" value="1"/>
</dbReference>
<dbReference type="Proteomes" id="UP000271241">
    <property type="component" value="Unassembled WGS sequence"/>
</dbReference>
<dbReference type="GO" id="GO:0005694">
    <property type="term" value="C:chromosome"/>
    <property type="evidence" value="ECO:0007669"/>
    <property type="project" value="UniProtKB-SubCell"/>
</dbReference>
<evidence type="ECO:0000256" key="1">
    <source>
        <dbReference type="ARBA" id="ARBA00004123"/>
    </source>
</evidence>
<proteinExistence type="predicted"/>
<gene>
    <name evidence="14" type="ORF">THASP1DRAFT_9699</name>
</gene>
<evidence type="ECO:0000259" key="13">
    <source>
        <dbReference type="PROSITE" id="PS50867"/>
    </source>
</evidence>
<keyword evidence="8 11" id="KW-0862">Zinc</keyword>
<dbReference type="PANTHER" id="PTHR46223">
    <property type="entry name" value="HISTONE-LYSINE N-METHYLTRANSFERASE SUV39H"/>
    <property type="match status" value="1"/>
</dbReference>
<evidence type="ECO:0000313" key="15">
    <source>
        <dbReference type="Proteomes" id="UP000271241"/>
    </source>
</evidence>
<dbReference type="OrthoDB" id="308383at2759"/>
<evidence type="ECO:0008006" key="16">
    <source>
        <dbReference type="Google" id="ProtNLM"/>
    </source>
</evidence>
<dbReference type="GO" id="GO:0046974">
    <property type="term" value="F:histone H3K9 methyltransferase activity"/>
    <property type="evidence" value="ECO:0007669"/>
    <property type="project" value="InterPro"/>
</dbReference>
<feature type="binding site" evidence="11">
    <location>
        <position position="52"/>
    </location>
    <ligand>
        <name>Zn(2+)</name>
        <dbReference type="ChEBI" id="CHEBI:29105"/>
        <label>3</label>
    </ligand>
</feature>
<sequence length="236" mass="26626">QDNGPRITVVNNVDDEGLPVPFRYINESIRGKGAPPLFDPNYLIGCECRGKCSAASGSTCGCLRNSDGKFAYHRQGRLRIDQGSAIYECNANCSCDASCPNRVVQQGRQVELQVFKTAKCGWGVRALADLPAGTYIERYLGEIITNEEAERRGHTYDDAGRTYLFDLDWHGDDGCKYVVDAYPCGNFTRFFNHSCEPNLMVIPVFITTWEVTLHQLAFFTRRPVRKYEELTFDYMG</sequence>
<dbReference type="GO" id="GO:0008270">
    <property type="term" value="F:zinc ion binding"/>
    <property type="evidence" value="ECO:0007669"/>
    <property type="project" value="InterPro"/>
</dbReference>
<dbReference type="GO" id="GO:0005634">
    <property type="term" value="C:nucleus"/>
    <property type="evidence" value="ECO:0007669"/>
    <property type="project" value="UniProtKB-SubCell"/>
</dbReference>
<name>A0A4P9XMG0_9FUNG</name>
<feature type="binding site" evidence="11">
    <location>
        <position position="89"/>
    </location>
    <ligand>
        <name>Zn(2+)</name>
        <dbReference type="ChEBI" id="CHEBI:29105"/>
        <label>3</label>
    </ligand>
</feature>
<keyword evidence="6" id="KW-0949">S-adenosyl-L-methionine</keyword>